<sequence>MLNGTNFKAWKEVVEIIIGCMDLDLALRVEKPTPTLENPDEDKVEKGNIREYIMEMSNLVTKLKALKLELSDDLLVHLVLISLPTHFGQFNVSYNTQKDKWTLNELISHYVQEEERQQREKIENAHLVSSSQNRKRKNNKDVVERTSQYKKVKKDENTPTCFFCKKPRHDMKKECPKYASWRVKKGNFLSFVCFEVNFAFEPHDTWWVDFGATTNISVSMQVAFGAYRQVIMKDLSMWVMEKKVIVEAIGTFRL</sequence>
<dbReference type="EMBL" id="KQ484109">
    <property type="protein sequence ID" value="KYP37407.1"/>
    <property type="molecule type" value="Genomic_DNA"/>
</dbReference>
<dbReference type="Pfam" id="PF14223">
    <property type="entry name" value="Retrotran_gag_2"/>
    <property type="match status" value="1"/>
</dbReference>
<evidence type="ECO:0000313" key="2">
    <source>
        <dbReference type="Proteomes" id="UP000075243"/>
    </source>
</evidence>
<organism evidence="1 2">
    <name type="scientific">Cajanus cajan</name>
    <name type="common">Pigeon pea</name>
    <name type="synonym">Cajanus indicus</name>
    <dbReference type="NCBI Taxonomy" id="3821"/>
    <lineage>
        <taxon>Eukaryota</taxon>
        <taxon>Viridiplantae</taxon>
        <taxon>Streptophyta</taxon>
        <taxon>Embryophyta</taxon>
        <taxon>Tracheophyta</taxon>
        <taxon>Spermatophyta</taxon>
        <taxon>Magnoliopsida</taxon>
        <taxon>eudicotyledons</taxon>
        <taxon>Gunneridae</taxon>
        <taxon>Pentapetalae</taxon>
        <taxon>rosids</taxon>
        <taxon>fabids</taxon>
        <taxon>Fabales</taxon>
        <taxon>Fabaceae</taxon>
        <taxon>Papilionoideae</taxon>
        <taxon>50 kb inversion clade</taxon>
        <taxon>NPAAA clade</taxon>
        <taxon>indigoferoid/millettioid clade</taxon>
        <taxon>Phaseoleae</taxon>
        <taxon>Cajanus</taxon>
    </lineage>
</organism>
<evidence type="ECO:0000313" key="1">
    <source>
        <dbReference type="EMBL" id="KYP37407.1"/>
    </source>
</evidence>
<dbReference type="AlphaFoldDB" id="A0A151R4A1"/>
<evidence type="ECO:0008006" key="3">
    <source>
        <dbReference type="Google" id="ProtNLM"/>
    </source>
</evidence>
<dbReference type="Proteomes" id="UP000075243">
    <property type="component" value="Unassembled WGS sequence"/>
</dbReference>
<gene>
    <name evidence="1" type="ORF">KK1_041400</name>
</gene>
<proteinExistence type="predicted"/>
<accession>A0A151R4A1</accession>
<dbReference type="Gramene" id="C.cajan_42929.t">
    <property type="protein sequence ID" value="C.cajan_42929.t"/>
    <property type="gene ID" value="C.cajan_42929"/>
</dbReference>
<keyword evidence="2" id="KW-1185">Reference proteome</keyword>
<reference evidence="1" key="1">
    <citation type="journal article" date="2012" name="Nat. Biotechnol.">
        <title>Draft genome sequence of pigeonpea (Cajanus cajan), an orphan legume crop of resource-poor farmers.</title>
        <authorList>
            <person name="Varshney R.K."/>
            <person name="Chen W."/>
            <person name="Li Y."/>
            <person name="Bharti A.K."/>
            <person name="Saxena R.K."/>
            <person name="Schlueter J.A."/>
            <person name="Donoghue M.T."/>
            <person name="Azam S."/>
            <person name="Fan G."/>
            <person name="Whaley A.M."/>
            <person name="Farmer A.D."/>
            <person name="Sheridan J."/>
            <person name="Iwata A."/>
            <person name="Tuteja R."/>
            <person name="Penmetsa R.V."/>
            <person name="Wu W."/>
            <person name="Upadhyaya H.D."/>
            <person name="Yang S.P."/>
            <person name="Shah T."/>
            <person name="Saxena K.B."/>
            <person name="Michael T."/>
            <person name="McCombie W.R."/>
            <person name="Yang B."/>
            <person name="Zhang G."/>
            <person name="Yang H."/>
            <person name="Wang J."/>
            <person name="Spillane C."/>
            <person name="Cook D.R."/>
            <person name="May G.D."/>
            <person name="Xu X."/>
            <person name="Jackson S.A."/>
        </authorList>
    </citation>
    <scope>NUCLEOTIDE SEQUENCE [LARGE SCALE GENOMIC DNA]</scope>
</reference>
<protein>
    <recommendedName>
        <fullName evidence="3">Retrovirus-related Pol polyprotein from transposon TNT 1-94</fullName>
    </recommendedName>
</protein>
<name>A0A151R4A1_CAJCA</name>